<sequence>MIETLFIYCDQTSYDAATYKKTIYCNQTNQEKNVKKCYPILLVTACFRYRSTCDFRSLWILIKLSFSEESLVYSSMSAN</sequence>
<evidence type="ECO:0000313" key="2">
    <source>
        <dbReference type="EMBL" id="CEK68390.1"/>
    </source>
</evidence>
<accession>A0A0B6ZKX3</accession>
<name>A0A0B6ZKX3_9EUPU</name>
<organism evidence="2">
    <name type="scientific">Arion vulgaris</name>
    <dbReference type="NCBI Taxonomy" id="1028688"/>
    <lineage>
        <taxon>Eukaryota</taxon>
        <taxon>Metazoa</taxon>
        <taxon>Spiralia</taxon>
        <taxon>Lophotrochozoa</taxon>
        <taxon>Mollusca</taxon>
        <taxon>Gastropoda</taxon>
        <taxon>Heterobranchia</taxon>
        <taxon>Euthyneura</taxon>
        <taxon>Panpulmonata</taxon>
        <taxon>Eupulmonata</taxon>
        <taxon>Stylommatophora</taxon>
        <taxon>Helicina</taxon>
        <taxon>Arionoidea</taxon>
        <taxon>Arionidae</taxon>
        <taxon>Arion</taxon>
    </lineage>
</organism>
<dbReference type="EMBL" id="HACG01021525">
    <property type="protein sequence ID" value="CEK68390.1"/>
    <property type="molecule type" value="Transcribed_RNA"/>
</dbReference>
<protein>
    <submittedName>
        <fullName evidence="2">Uncharacterized protein</fullName>
    </submittedName>
</protein>
<evidence type="ECO:0000313" key="1">
    <source>
        <dbReference type="EMBL" id="CEK68389.1"/>
    </source>
</evidence>
<gene>
    <name evidence="2" type="primary">ORF66154</name>
    <name evidence="1" type="synonym">ORF66152</name>
</gene>
<dbReference type="AlphaFoldDB" id="A0A0B6ZKX3"/>
<dbReference type="EMBL" id="HACG01021524">
    <property type="protein sequence ID" value="CEK68389.1"/>
    <property type="molecule type" value="Transcribed_RNA"/>
</dbReference>
<reference evidence="2" key="1">
    <citation type="submission" date="2014-12" db="EMBL/GenBank/DDBJ databases">
        <title>Insight into the proteome of Arion vulgaris.</title>
        <authorList>
            <person name="Aradska J."/>
            <person name="Bulat T."/>
            <person name="Smidak R."/>
            <person name="Sarate P."/>
            <person name="Gangsoo J."/>
            <person name="Sialana F."/>
            <person name="Bilban M."/>
            <person name="Lubec G."/>
        </authorList>
    </citation>
    <scope>NUCLEOTIDE SEQUENCE</scope>
    <source>
        <tissue evidence="2">Skin</tissue>
    </source>
</reference>
<proteinExistence type="predicted"/>